<accession>A0A5Y7IIW9</accession>
<name>A0A5Y7IIW9_SALER</name>
<sequence>MKFKSIAKTVFLFALLTSAGFAT</sequence>
<gene>
    <name evidence="1" type="ORF">FQQ10_19025</name>
</gene>
<organism evidence="1">
    <name type="scientific">Salmonella enterica</name>
    <name type="common">Salmonella choleraesuis</name>
    <dbReference type="NCBI Taxonomy" id="28901"/>
    <lineage>
        <taxon>Bacteria</taxon>
        <taxon>Pseudomonadati</taxon>
        <taxon>Pseudomonadota</taxon>
        <taxon>Gammaproteobacteria</taxon>
        <taxon>Enterobacterales</taxon>
        <taxon>Enterobacteriaceae</taxon>
        <taxon>Salmonella</taxon>
    </lineage>
</organism>
<protein>
    <submittedName>
        <fullName evidence="1">Inhibitor of g-type lysozyme</fullName>
    </submittedName>
</protein>
<reference evidence="1" key="1">
    <citation type="submission" date="2019-07" db="EMBL/GenBank/DDBJ databases">
        <authorList>
            <consortium name="PulseNet: The National Subtyping Network for Foodborne Disease Surveillance"/>
            <person name="Tarr C.L."/>
            <person name="Trees E."/>
            <person name="Katz L.S."/>
            <person name="Carleton-Romer H.A."/>
            <person name="Stroika S."/>
            <person name="Kucerova Z."/>
            <person name="Roache K.F."/>
            <person name="Sabol A.L."/>
            <person name="Besser J."/>
            <person name="Gerner-Smidt P."/>
        </authorList>
    </citation>
    <scope>NUCLEOTIDE SEQUENCE</scope>
    <source>
        <strain evidence="1">PNUSAS085434</strain>
    </source>
</reference>
<feature type="non-terminal residue" evidence="1">
    <location>
        <position position="23"/>
    </location>
</feature>
<dbReference type="AlphaFoldDB" id="A0A5Y7IIW9"/>
<comment type="caution">
    <text evidence="1">The sequence shown here is derived from an EMBL/GenBank/DDBJ whole genome shotgun (WGS) entry which is preliminary data.</text>
</comment>
<proteinExistence type="predicted"/>
<dbReference type="EMBL" id="AAJEVF010000173">
    <property type="protein sequence ID" value="ECL0982434.1"/>
    <property type="molecule type" value="Genomic_DNA"/>
</dbReference>
<evidence type="ECO:0000313" key="1">
    <source>
        <dbReference type="EMBL" id="ECL0982434.1"/>
    </source>
</evidence>